<gene>
    <name evidence="2" type="ORF">GCM10011333_09390</name>
</gene>
<dbReference type="CDD" id="cd00618">
    <property type="entry name" value="PLA2_like"/>
    <property type="match status" value="1"/>
</dbReference>
<evidence type="ECO:0000313" key="2">
    <source>
        <dbReference type="EMBL" id="GGA08616.1"/>
    </source>
</evidence>
<keyword evidence="3" id="KW-1185">Reference proteome</keyword>
<dbReference type="Gene3D" id="1.20.90.10">
    <property type="entry name" value="Phospholipase A2 domain"/>
    <property type="match status" value="1"/>
</dbReference>
<dbReference type="InterPro" id="IPR036444">
    <property type="entry name" value="PLipase_A2_dom_sf"/>
</dbReference>
<dbReference type="EMBL" id="BMFY01000003">
    <property type="protein sequence ID" value="GGA08616.1"/>
    <property type="molecule type" value="Genomic_DNA"/>
</dbReference>
<dbReference type="GO" id="GO:0004623">
    <property type="term" value="F:phospholipase A2 activity"/>
    <property type="evidence" value="ECO:0007669"/>
    <property type="project" value="InterPro"/>
</dbReference>
<comment type="caution">
    <text evidence="2">The sequence shown here is derived from an EMBL/GenBank/DDBJ whole genome shotgun (WGS) entry which is preliminary data.</text>
</comment>
<reference evidence="2" key="1">
    <citation type="journal article" date="2014" name="Int. J. Syst. Evol. Microbiol.">
        <title>Complete genome sequence of Corynebacterium casei LMG S-19264T (=DSM 44701T), isolated from a smear-ripened cheese.</title>
        <authorList>
            <consortium name="US DOE Joint Genome Institute (JGI-PGF)"/>
            <person name="Walter F."/>
            <person name="Albersmeier A."/>
            <person name="Kalinowski J."/>
            <person name="Ruckert C."/>
        </authorList>
    </citation>
    <scope>NUCLEOTIDE SEQUENCE</scope>
    <source>
        <strain evidence="2">CGMCC 1.12785</strain>
    </source>
</reference>
<accession>A0A8J2TWX3</accession>
<evidence type="ECO:0000313" key="3">
    <source>
        <dbReference type="Proteomes" id="UP000616114"/>
    </source>
</evidence>
<sequence>MRPLPVPIAVPLLAVLIALALITTAGAVPAGATTTDASSEELQETIDDVRSYVSVDDSGTVRFDRAAALAAGEPQEVLDAGARLEQLARSYEAHQNAPDGPRAYNGIPVWGNWCGPGHGGGTPRDTLDRLCMEHDNCYAARGYFDCECDARLRAGISRSASSMGTGERAMAAAISVYFTIQPCR</sequence>
<name>A0A8J2TWX3_9MICO</name>
<reference evidence="2" key="2">
    <citation type="submission" date="2020-09" db="EMBL/GenBank/DDBJ databases">
        <authorList>
            <person name="Sun Q."/>
            <person name="Zhou Y."/>
        </authorList>
    </citation>
    <scope>NUCLEOTIDE SEQUENCE</scope>
    <source>
        <strain evidence="2">CGMCC 1.12785</strain>
    </source>
</reference>
<evidence type="ECO:0000256" key="1">
    <source>
        <dbReference type="SAM" id="SignalP"/>
    </source>
</evidence>
<protein>
    <recommendedName>
        <fullName evidence="4">Phospholipase A2-like protein</fullName>
    </recommendedName>
</protein>
<evidence type="ECO:0008006" key="4">
    <source>
        <dbReference type="Google" id="ProtNLM"/>
    </source>
</evidence>
<dbReference type="AlphaFoldDB" id="A0A8J2TWX3"/>
<dbReference type="GO" id="GO:0050482">
    <property type="term" value="P:arachidonate secretion"/>
    <property type="evidence" value="ECO:0007669"/>
    <property type="project" value="InterPro"/>
</dbReference>
<dbReference type="Proteomes" id="UP000616114">
    <property type="component" value="Unassembled WGS sequence"/>
</dbReference>
<dbReference type="GO" id="GO:0006644">
    <property type="term" value="P:phospholipid metabolic process"/>
    <property type="evidence" value="ECO:0007669"/>
    <property type="project" value="InterPro"/>
</dbReference>
<organism evidence="2 3">
    <name type="scientific">Sediminivirga luteola</name>
    <dbReference type="NCBI Taxonomy" id="1774748"/>
    <lineage>
        <taxon>Bacteria</taxon>
        <taxon>Bacillati</taxon>
        <taxon>Actinomycetota</taxon>
        <taxon>Actinomycetes</taxon>
        <taxon>Micrococcales</taxon>
        <taxon>Brevibacteriaceae</taxon>
        <taxon>Sediminivirga</taxon>
    </lineage>
</organism>
<dbReference type="SUPFAM" id="SSF48619">
    <property type="entry name" value="Phospholipase A2, PLA2"/>
    <property type="match status" value="1"/>
</dbReference>
<keyword evidence="1" id="KW-0732">Signal</keyword>
<feature type="signal peptide" evidence="1">
    <location>
        <begin position="1"/>
        <end position="30"/>
    </location>
</feature>
<proteinExistence type="predicted"/>
<dbReference type="RefSeq" id="WP_188549767.1">
    <property type="nucleotide sequence ID" value="NZ_BMFY01000003.1"/>
</dbReference>
<feature type="chain" id="PRO_5038643897" description="Phospholipase A2-like protein" evidence="1">
    <location>
        <begin position="31"/>
        <end position="184"/>
    </location>
</feature>